<organism evidence="18 19">
    <name type="scientific">Vibrio eleionomae</name>
    <dbReference type="NCBI Taxonomy" id="2653505"/>
    <lineage>
        <taxon>Bacteria</taxon>
        <taxon>Pseudomonadati</taxon>
        <taxon>Pseudomonadota</taxon>
        <taxon>Gammaproteobacteria</taxon>
        <taxon>Vibrionales</taxon>
        <taxon>Vibrionaceae</taxon>
        <taxon>Vibrio</taxon>
    </lineage>
</organism>
<evidence type="ECO:0000256" key="16">
    <source>
        <dbReference type="SAM" id="Phobius"/>
    </source>
</evidence>
<dbReference type="SUPFAM" id="SSF55874">
    <property type="entry name" value="ATPase domain of HSP90 chaperone/DNA topoisomerase II/histidine kinase"/>
    <property type="match status" value="1"/>
</dbReference>
<evidence type="ECO:0000256" key="8">
    <source>
        <dbReference type="ARBA" id="ARBA00022692"/>
    </source>
</evidence>
<evidence type="ECO:0000256" key="5">
    <source>
        <dbReference type="ARBA" id="ARBA00022519"/>
    </source>
</evidence>
<sequence>MQPLRRFHLWFILLYLLVLTLGCHWVWQYSYHSLLNEHQAQLERFSGHIAAKLDKYANIPRLLSKDRELIDALKTPRNTAQIEVTNRYLAQVNEVIQASDTYLLNVSGTTIAASNWASEHSFIGRNFAWRPYFKQAIQGKRSQYFALGSTSGQRGYYYAYPVIYAAETIGAVVVKMDLNSIEENWQSQDSYFVATDDNNVIFMSSQPQWLFRSVSHLNETELDRIRRSRQYLDKDIPSLGFKTNTIHSPAEWENPQQGWLQGDMIVTTRPIPELDLNIRVLSPKIDVFWNTFGFGLVLTMLFAIIYLATLLVRNRSAKQRQIEHIQQEAKQKLEFLVMERTAELHSEIDERIKTEQALRQAQDELIQTAKLAMLGQMSASISHELNNPLAAIRSFADNARRFLHRGSTDRVDDNLTRISSLTERMAKISEQLKLFARRSDSHETVEAQLFPIVLSAKELIQQQFKNNAVSLIITPPQSPINVQVNPIQLEQVLINLLTNAQQALNTQSDKKVMVSFALQQDTVEVYVDDNGPGVSQEQQPHLFDPFYTTKQNGLGLGLSISYQIIKGFDGRLLIEDSPFGGARFIICLPCVLSQPSTPPDSNLRTADV</sequence>
<gene>
    <name evidence="18" type="ORF">F9817_06475</name>
</gene>
<evidence type="ECO:0000256" key="1">
    <source>
        <dbReference type="ARBA" id="ARBA00000085"/>
    </source>
</evidence>
<dbReference type="InterPro" id="IPR004358">
    <property type="entry name" value="Sig_transdc_His_kin-like_C"/>
</dbReference>
<evidence type="ECO:0000313" key="18">
    <source>
        <dbReference type="EMBL" id="MZI92838.1"/>
    </source>
</evidence>
<evidence type="ECO:0000256" key="11">
    <source>
        <dbReference type="ARBA" id="ARBA00022840"/>
    </source>
</evidence>
<dbReference type="InterPro" id="IPR029151">
    <property type="entry name" value="Sensor-like_sf"/>
</dbReference>
<feature type="transmembrane region" description="Helical" evidence="16">
    <location>
        <begin position="7"/>
        <end position="27"/>
    </location>
</feature>
<dbReference type="Pfam" id="PF02518">
    <property type="entry name" value="HATPase_c"/>
    <property type="match status" value="1"/>
</dbReference>
<evidence type="ECO:0000256" key="4">
    <source>
        <dbReference type="ARBA" id="ARBA00022475"/>
    </source>
</evidence>
<comment type="caution">
    <text evidence="18">The sequence shown here is derived from an EMBL/GenBank/DDBJ whole genome shotgun (WGS) entry which is preliminary data.</text>
</comment>
<dbReference type="GO" id="GO:0000155">
    <property type="term" value="F:phosphorelay sensor kinase activity"/>
    <property type="evidence" value="ECO:0007669"/>
    <property type="project" value="InterPro"/>
</dbReference>
<dbReference type="FunFam" id="3.30.450.20:FF:000127">
    <property type="entry name" value="C4-dicarboxylate transport sensor protein"/>
    <property type="match status" value="1"/>
</dbReference>
<keyword evidence="6" id="KW-0597">Phosphoprotein</keyword>
<dbReference type="GO" id="GO:0005886">
    <property type="term" value="C:plasma membrane"/>
    <property type="evidence" value="ECO:0007669"/>
    <property type="project" value="UniProtKB-SubCell"/>
</dbReference>
<evidence type="ECO:0000256" key="13">
    <source>
        <dbReference type="ARBA" id="ARBA00023012"/>
    </source>
</evidence>
<keyword evidence="11" id="KW-0067">ATP-binding</keyword>
<dbReference type="CDD" id="cd00082">
    <property type="entry name" value="HisKA"/>
    <property type="match status" value="1"/>
</dbReference>
<keyword evidence="4" id="KW-1003">Cell membrane</keyword>
<dbReference type="InterPro" id="IPR005467">
    <property type="entry name" value="His_kinase_dom"/>
</dbReference>
<dbReference type="RefSeq" id="WP_161154135.1">
    <property type="nucleotide sequence ID" value="NZ_WEKT01000007.1"/>
</dbReference>
<dbReference type="InterPro" id="IPR036097">
    <property type="entry name" value="HisK_dim/P_sf"/>
</dbReference>
<dbReference type="PANTHER" id="PTHR43065:SF46">
    <property type="entry name" value="C4-DICARBOXYLATE TRANSPORT SENSOR PROTEIN DCTB"/>
    <property type="match status" value="1"/>
</dbReference>
<dbReference type="FunFam" id="1.10.287.130:FF:000049">
    <property type="entry name" value="C4-dicarboxylate transport sensor protein DctB"/>
    <property type="match status" value="1"/>
</dbReference>
<evidence type="ECO:0000313" key="19">
    <source>
        <dbReference type="Proteomes" id="UP000462621"/>
    </source>
</evidence>
<dbReference type="SMART" id="SM00387">
    <property type="entry name" value="HATPase_c"/>
    <property type="match status" value="1"/>
</dbReference>
<keyword evidence="13" id="KW-0902">Two-component regulatory system</keyword>
<dbReference type="EC" id="2.7.13.3" evidence="3"/>
<evidence type="ECO:0000256" key="14">
    <source>
        <dbReference type="ARBA" id="ARBA00023136"/>
    </source>
</evidence>
<dbReference type="SUPFAM" id="SSF103190">
    <property type="entry name" value="Sensory domain-like"/>
    <property type="match status" value="1"/>
</dbReference>
<keyword evidence="8 16" id="KW-0812">Transmembrane</keyword>
<dbReference type="AlphaFoldDB" id="A0A7X4LIZ6"/>
<evidence type="ECO:0000256" key="2">
    <source>
        <dbReference type="ARBA" id="ARBA00004429"/>
    </source>
</evidence>
<keyword evidence="9" id="KW-0547">Nucleotide-binding</keyword>
<name>A0A7X4LIZ6_9VIBR</name>
<dbReference type="Gene3D" id="3.30.565.10">
    <property type="entry name" value="Histidine kinase-like ATPase, C-terminal domain"/>
    <property type="match status" value="1"/>
</dbReference>
<keyword evidence="12 16" id="KW-1133">Transmembrane helix</keyword>
<dbReference type="PANTHER" id="PTHR43065">
    <property type="entry name" value="SENSOR HISTIDINE KINASE"/>
    <property type="match status" value="1"/>
</dbReference>
<evidence type="ECO:0000256" key="9">
    <source>
        <dbReference type="ARBA" id="ARBA00022741"/>
    </source>
</evidence>
<keyword evidence="14 16" id="KW-0472">Membrane</keyword>
<feature type="transmembrane region" description="Helical" evidence="16">
    <location>
        <begin position="287"/>
        <end position="312"/>
    </location>
</feature>
<comment type="catalytic activity">
    <reaction evidence="1">
        <text>ATP + protein L-histidine = ADP + protein N-phospho-L-histidine.</text>
        <dbReference type="EC" id="2.7.13.3"/>
    </reaction>
</comment>
<dbReference type="InterPro" id="IPR003594">
    <property type="entry name" value="HATPase_dom"/>
</dbReference>
<dbReference type="Gene3D" id="1.10.287.130">
    <property type="match status" value="1"/>
</dbReference>
<dbReference type="Proteomes" id="UP000462621">
    <property type="component" value="Unassembled WGS sequence"/>
</dbReference>
<evidence type="ECO:0000256" key="10">
    <source>
        <dbReference type="ARBA" id="ARBA00022777"/>
    </source>
</evidence>
<dbReference type="InterPro" id="IPR003661">
    <property type="entry name" value="HisK_dim/P_dom"/>
</dbReference>
<dbReference type="Gene3D" id="3.30.450.20">
    <property type="entry name" value="PAS domain"/>
    <property type="match status" value="2"/>
</dbReference>
<accession>A0A7X4LIZ6</accession>
<keyword evidence="19" id="KW-1185">Reference proteome</keyword>
<evidence type="ECO:0000259" key="17">
    <source>
        <dbReference type="PROSITE" id="PS50109"/>
    </source>
</evidence>
<protein>
    <recommendedName>
        <fullName evidence="15">C4-dicarboxylate transport sensor protein DctB</fullName>
        <ecNumber evidence="3">2.7.13.3</ecNumber>
    </recommendedName>
</protein>
<evidence type="ECO:0000256" key="6">
    <source>
        <dbReference type="ARBA" id="ARBA00022553"/>
    </source>
</evidence>
<reference evidence="18 19" key="1">
    <citation type="submission" date="2019-10" db="EMBL/GenBank/DDBJ databases">
        <title>Vibrio sp. nov. isolated from a shrimp pond.</title>
        <authorList>
            <person name="Gomez-Gil B."/>
            <person name="Enciso-Ibarra J."/>
            <person name="Enciso-Ibarra K."/>
            <person name="Bolan-Mejia C."/>
        </authorList>
    </citation>
    <scope>NUCLEOTIDE SEQUENCE [LARGE SCALE GENOMIC DNA]</scope>
    <source>
        <strain evidence="18 19">CAIM 722</strain>
    </source>
</reference>
<evidence type="ECO:0000256" key="15">
    <source>
        <dbReference type="ARBA" id="ARBA00073143"/>
    </source>
</evidence>
<evidence type="ECO:0000256" key="7">
    <source>
        <dbReference type="ARBA" id="ARBA00022679"/>
    </source>
</evidence>
<proteinExistence type="predicted"/>
<dbReference type="PIRSF" id="PIRSF036431">
    <property type="entry name" value="STHK_DctB"/>
    <property type="match status" value="1"/>
</dbReference>
<dbReference type="PRINTS" id="PR00344">
    <property type="entry name" value="BCTRLSENSOR"/>
</dbReference>
<dbReference type="PROSITE" id="PS51257">
    <property type="entry name" value="PROKAR_LIPOPROTEIN"/>
    <property type="match status" value="1"/>
</dbReference>
<keyword evidence="5" id="KW-0997">Cell inner membrane</keyword>
<keyword evidence="7" id="KW-0808">Transferase</keyword>
<evidence type="ECO:0000256" key="12">
    <source>
        <dbReference type="ARBA" id="ARBA00022989"/>
    </source>
</evidence>
<dbReference type="PROSITE" id="PS50109">
    <property type="entry name" value="HIS_KIN"/>
    <property type="match status" value="1"/>
</dbReference>
<keyword evidence="10 18" id="KW-0418">Kinase</keyword>
<dbReference type="GO" id="GO:0005524">
    <property type="term" value="F:ATP binding"/>
    <property type="evidence" value="ECO:0007669"/>
    <property type="project" value="UniProtKB-KW"/>
</dbReference>
<dbReference type="CDD" id="cd00075">
    <property type="entry name" value="HATPase"/>
    <property type="match status" value="1"/>
</dbReference>
<comment type="subcellular location">
    <subcellularLocation>
        <location evidence="2">Cell inner membrane</location>
        <topology evidence="2">Multi-pass membrane protein</topology>
    </subcellularLocation>
</comment>
<evidence type="ECO:0000256" key="3">
    <source>
        <dbReference type="ARBA" id="ARBA00012438"/>
    </source>
</evidence>
<feature type="domain" description="Histidine kinase" evidence="17">
    <location>
        <begin position="380"/>
        <end position="592"/>
    </location>
</feature>
<dbReference type="SUPFAM" id="SSF47384">
    <property type="entry name" value="Homodimeric domain of signal transducing histidine kinase"/>
    <property type="match status" value="1"/>
</dbReference>
<dbReference type="Pfam" id="PF00512">
    <property type="entry name" value="HisKA"/>
    <property type="match status" value="1"/>
</dbReference>
<dbReference type="SMART" id="SM00388">
    <property type="entry name" value="HisKA"/>
    <property type="match status" value="1"/>
</dbReference>
<dbReference type="InterPro" id="IPR036890">
    <property type="entry name" value="HATPase_C_sf"/>
</dbReference>
<dbReference type="InterPro" id="IPR017055">
    <property type="entry name" value="Sig_transdc_His_kinase_DctB"/>
</dbReference>
<dbReference type="EMBL" id="WEKT01000007">
    <property type="protein sequence ID" value="MZI92838.1"/>
    <property type="molecule type" value="Genomic_DNA"/>
</dbReference>